<comment type="similarity">
    <text evidence="1 8">Belongs to the cytidylate kinase family. Type 1 subfamily.</text>
</comment>
<dbReference type="EC" id="2.7.4.25" evidence="8"/>
<gene>
    <name evidence="8" type="primary">cmk</name>
    <name evidence="10" type="ORF">FEM03_17455</name>
</gene>
<proteinExistence type="inferred from homology"/>
<dbReference type="GO" id="GO:0006220">
    <property type="term" value="P:pyrimidine nucleotide metabolic process"/>
    <property type="evidence" value="ECO:0007669"/>
    <property type="project" value="UniProtKB-UniRule"/>
</dbReference>
<dbReference type="SUPFAM" id="SSF52540">
    <property type="entry name" value="P-loop containing nucleoside triphosphate hydrolases"/>
    <property type="match status" value="1"/>
</dbReference>
<evidence type="ECO:0000259" key="9">
    <source>
        <dbReference type="Pfam" id="PF02224"/>
    </source>
</evidence>
<keyword evidence="4 8" id="KW-0418">Kinase</keyword>
<sequence>MSEHHVIAMDGPAASGKSSVAGAIADRFGWVFVNTGNMYRAATLAALRAEVDVNDKAAVIAAVDEAEVGVAVVGGRSVVTLKGEAVEDELKDQSINLAVSHVAAVPEVREKLVAMQRDLLQEHSLVMEGRDIGTVVFPETPWKFYIDASEEVRASRRGLQGQADAVSERDRLDSTRKVAPLKAAADAVVIDSTELSLEQVVEEVLAILGARGLTVKE</sequence>
<dbReference type="InterPro" id="IPR027417">
    <property type="entry name" value="P-loop_NTPase"/>
</dbReference>
<dbReference type="CDD" id="cd02020">
    <property type="entry name" value="CMPK"/>
    <property type="match status" value="1"/>
</dbReference>
<dbReference type="InterPro" id="IPR011994">
    <property type="entry name" value="Cytidylate_kinase_dom"/>
</dbReference>
<dbReference type="Gene3D" id="3.40.50.300">
    <property type="entry name" value="P-loop containing nucleotide triphosphate hydrolases"/>
    <property type="match status" value="1"/>
</dbReference>
<dbReference type="InterPro" id="IPR003136">
    <property type="entry name" value="Cytidylate_kin"/>
</dbReference>
<dbReference type="EMBL" id="VAUV01000013">
    <property type="protein sequence ID" value="TLD69430.1"/>
    <property type="molecule type" value="Genomic_DNA"/>
</dbReference>
<dbReference type="OrthoDB" id="9807434at2"/>
<dbReference type="Pfam" id="PF02224">
    <property type="entry name" value="Cytidylate_kin"/>
    <property type="match status" value="1"/>
</dbReference>
<reference evidence="10 11" key="1">
    <citation type="submission" date="2019-05" db="EMBL/GenBank/DDBJ databases">
        <title>Verrucobacter flavum gen. nov., sp. nov. a new member of the family Verrucomicrobiaceae.</title>
        <authorList>
            <person name="Szuroczki S."/>
            <person name="Abbaszade G."/>
            <person name="Szabo A."/>
            <person name="Felfoldi T."/>
            <person name="Schumann P."/>
            <person name="Boka K."/>
            <person name="Keki Z."/>
            <person name="Toumi M."/>
            <person name="Toth E."/>
        </authorList>
    </citation>
    <scope>NUCLEOTIDE SEQUENCE [LARGE SCALE GENOMIC DNA]</scope>
    <source>
        <strain evidence="10 11">MG-N-17</strain>
    </source>
</reference>
<feature type="domain" description="Cytidylate kinase" evidence="9">
    <location>
        <begin position="7"/>
        <end position="207"/>
    </location>
</feature>
<comment type="caution">
    <text evidence="10">The sequence shown here is derived from an EMBL/GenBank/DDBJ whole genome shotgun (WGS) entry which is preliminary data.</text>
</comment>
<keyword evidence="2 8" id="KW-0808">Transferase</keyword>
<evidence type="ECO:0000256" key="8">
    <source>
        <dbReference type="HAMAP-Rule" id="MF_00238"/>
    </source>
</evidence>
<evidence type="ECO:0000256" key="3">
    <source>
        <dbReference type="ARBA" id="ARBA00022741"/>
    </source>
</evidence>
<evidence type="ECO:0000256" key="2">
    <source>
        <dbReference type="ARBA" id="ARBA00022679"/>
    </source>
</evidence>
<dbReference type="RefSeq" id="WP_138087572.1">
    <property type="nucleotide sequence ID" value="NZ_VAUV01000013.1"/>
</dbReference>
<dbReference type="GO" id="GO:0005829">
    <property type="term" value="C:cytosol"/>
    <property type="evidence" value="ECO:0007669"/>
    <property type="project" value="TreeGrafter"/>
</dbReference>
<dbReference type="HAMAP" id="MF_00238">
    <property type="entry name" value="Cytidyl_kinase_type1"/>
    <property type="match status" value="1"/>
</dbReference>
<evidence type="ECO:0000313" key="11">
    <source>
        <dbReference type="Proteomes" id="UP000306196"/>
    </source>
</evidence>
<dbReference type="GO" id="GO:0015949">
    <property type="term" value="P:nucleobase-containing small molecule interconversion"/>
    <property type="evidence" value="ECO:0007669"/>
    <property type="project" value="TreeGrafter"/>
</dbReference>
<evidence type="ECO:0000256" key="5">
    <source>
        <dbReference type="ARBA" id="ARBA00022840"/>
    </source>
</evidence>
<organism evidence="10 11">
    <name type="scientific">Phragmitibacter flavus</name>
    <dbReference type="NCBI Taxonomy" id="2576071"/>
    <lineage>
        <taxon>Bacteria</taxon>
        <taxon>Pseudomonadati</taxon>
        <taxon>Verrucomicrobiota</taxon>
        <taxon>Verrucomicrobiia</taxon>
        <taxon>Verrucomicrobiales</taxon>
        <taxon>Verrucomicrobiaceae</taxon>
        <taxon>Phragmitibacter</taxon>
    </lineage>
</organism>
<evidence type="ECO:0000256" key="7">
    <source>
        <dbReference type="ARBA" id="ARBA00048478"/>
    </source>
</evidence>
<dbReference type="PANTHER" id="PTHR21299:SF2">
    <property type="entry name" value="CYTIDYLATE KINASE"/>
    <property type="match status" value="1"/>
</dbReference>
<dbReference type="AlphaFoldDB" id="A0A5R8KAU6"/>
<feature type="binding site" evidence="8">
    <location>
        <begin position="11"/>
        <end position="19"/>
    </location>
    <ligand>
        <name>ATP</name>
        <dbReference type="ChEBI" id="CHEBI:30616"/>
    </ligand>
</feature>
<protein>
    <recommendedName>
        <fullName evidence="8">Cytidylate kinase</fullName>
        <shortName evidence="8">CK</shortName>
        <ecNumber evidence="8">2.7.4.25</ecNumber>
    </recommendedName>
    <alternativeName>
        <fullName evidence="8">Cytidine monophosphate kinase</fullName>
        <shortName evidence="8">CMP kinase</shortName>
    </alternativeName>
</protein>
<keyword evidence="5 8" id="KW-0067">ATP-binding</keyword>
<dbReference type="Proteomes" id="UP000306196">
    <property type="component" value="Unassembled WGS sequence"/>
</dbReference>
<keyword evidence="3 8" id="KW-0547">Nucleotide-binding</keyword>
<evidence type="ECO:0000313" key="10">
    <source>
        <dbReference type="EMBL" id="TLD69430.1"/>
    </source>
</evidence>
<dbReference type="NCBIfam" id="TIGR00017">
    <property type="entry name" value="cmk"/>
    <property type="match status" value="1"/>
</dbReference>
<evidence type="ECO:0000256" key="6">
    <source>
        <dbReference type="ARBA" id="ARBA00047615"/>
    </source>
</evidence>
<evidence type="ECO:0000256" key="4">
    <source>
        <dbReference type="ARBA" id="ARBA00022777"/>
    </source>
</evidence>
<evidence type="ECO:0000256" key="1">
    <source>
        <dbReference type="ARBA" id="ARBA00009427"/>
    </source>
</evidence>
<name>A0A5R8KAU6_9BACT</name>
<keyword evidence="8" id="KW-0963">Cytoplasm</keyword>
<dbReference type="GO" id="GO:0005524">
    <property type="term" value="F:ATP binding"/>
    <property type="evidence" value="ECO:0007669"/>
    <property type="project" value="UniProtKB-UniRule"/>
</dbReference>
<accession>A0A5R8KAU6</accession>
<comment type="catalytic activity">
    <reaction evidence="6 8">
        <text>dCMP + ATP = dCDP + ADP</text>
        <dbReference type="Rhea" id="RHEA:25094"/>
        <dbReference type="ChEBI" id="CHEBI:30616"/>
        <dbReference type="ChEBI" id="CHEBI:57566"/>
        <dbReference type="ChEBI" id="CHEBI:58593"/>
        <dbReference type="ChEBI" id="CHEBI:456216"/>
        <dbReference type="EC" id="2.7.4.25"/>
    </reaction>
</comment>
<comment type="subcellular location">
    <subcellularLocation>
        <location evidence="8">Cytoplasm</location>
    </subcellularLocation>
</comment>
<dbReference type="PANTHER" id="PTHR21299">
    <property type="entry name" value="CYTIDYLATE KINASE/PANTOATE-BETA-ALANINE LIGASE"/>
    <property type="match status" value="1"/>
</dbReference>
<keyword evidence="11" id="KW-1185">Reference proteome</keyword>
<dbReference type="GO" id="GO:0036430">
    <property type="term" value="F:CMP kinase activity"/>
    <property type="evidence" value="ECO:0007669"/>
    <property type="project" value="RHEA"/>
</dbReference>
<comment type="catalytic activity">
    <reaction evidence="7 8">
        <text>CMP + ATP = CDP + ADP</text>
        <dbReference type="Rhea" id="RHEA:11600"/>
        <dbReference type="ChEBI" id="CHEBI:30616"/>
        <dbReference type="ChEBI" id="CHEBI:58069"/>
        <dbReference type="ChEBI" id="CHEBI:60377"/>
        <dbReference type="ChEBI" id="CHEBI:456216"/>
        <dbReference type="EC" id="2.7.4.25"/>
    </reaction>
</comment>
<dbReference type="GO" id="GO:0036431">
    <property type="term" value="F:dCMP kinase activity"/>
    <property type="evidence" value="ECO:0007669"/>
    <property type="project" value="InterPro"/>
</dbReference>